<accession>A0A1C4FNY2</accession>
<reference evidence="1 2" key="1">
    <citation type="submission" date="2016-11" db="EMBL/GenBank/DDBJ databases">
        <title>Identification of Bacillus cereus isolated from egg-white.</title>
        <authorList>
            <person name="Soni A."/>
            <person name="Oey I."/>
            <person name="Silcock P."/>
            <person name="Bremer P."/>
        </authorList>
    </citation>
    <scope>NUCLEOTIDE SEQUENCE [LARGE SCALE GENOMIC DNA]</scope>
    <source>
        <strain evidence="1 2">NZAS03</strain>
    </source>
</reference>
<evidence type="ECO:0000313" key="2">
    <source>
        <dbReference type="Proteomes" id="UP000186535"/>
    </source>
</evidence>
<proteinExistence type="predicted"/>
<sequence>MYASPADVKERTSFIEVSSLSDEKIQLYIDRAASWIHREVKRTFENETNKQTLSDLLTATVLLVEYLWYQDHPEMKEAQLSTASSEKIGNYSYTLRDALGGNTADEMKFGANRTGIKELDLILDSLRAQNIVTGFNLFSVSGPSRVNR</sequence>
<dbReference type="Gene3D" id="1.10.3230.10">
    <property type="entry name" value="YqbG-like"/>
    <property type="match status" value="1"/>
</dbReference>
<protein>
    <submittedName>
        <fullName evidence="1">Uncharacterized protein</fullName>
    </submittedName>
</protein>
<evidence type="ECO:0000313" key="1">
    <source>
        <dbReference type="EMBL" id="OKA30464.1"/>
    </source>
</evidence>
<dbReference type="SUPFAM" id="SSF116915">
    <property type="entry name" value="Hypothetical protein YqbG"/>
    <property type="match status" value="1"/>
</dbReference>
<dbReference type="Proteomes" id="UP000186535">
    <property type="component" value="Unassembled WGS sequence"/>
</dbReference>
<dbReference type="AlphaFoldDB" id="A0A1C4FNY2"/>
<dbReference type="RefSeq" id="WP_073519152.1">
    <property type="nucleotide sequence ID" value="NZ_MPOM01000070.1"/>
</dbReference>
<comment type="caution">
    <text evidence="1">The sequence shown here is derived from an EMBL/GenBank/DDBJ whole genome shotgun (WGS) entry which is preliminary data.</text>
</comment>
<organism evidence="1 2">
    <name type="scientific">Bacillus cereus</name>
    <dbReference type="NCBI Taxonomy" id="1396"/>
    <lineage>
        <taxon>Bacteria</taxon>
        <taxon>Bacillati</taxon>
        <taxon>Bacillota</taxon>
        <taxon>Bacilli</taxon>
        <taxon>Bacillales</taxon>
        <taxon>Bacillaceae</taxon>
        <taxon>Bacillus</taxon>
        <taxon>Bacillus cereus group</taxon>
    </lineage>
</organism>
<gene>
    <name evidence="1" type="ORF">BJR07_29790</name>
</gene>
<dbReference type="EMBL" id="MPON01000037">
    <property type="protein sequence ID" value="OKA30464.1"/>
    <property type="molecule type" value="Genomic_DNA"/>
</dbReference>
<dbReference type="InterPro" id="IPR036558">
    <property type="entry name" value="YqbG-like_sf"/>
</dbReference>
<name>A0A1C4FNY2_BACCE</name>